<proteinExistence type="inferred from homology"/>
<dbReference type="GO" id="GO:0098552">
    <property type="term" value="C:side of membrane"/>
    <property type="evidence" value="ECO:0007669"/>
    <property type="project" value="UniProtKB-KW"/>
</dbReference>
<feature type="chain" id="PRO_5005111939" description="1,3-beta-glucanosyltransferase" evidence="10">
    <location>
        <begin position="20"/>
        <end position="549"/>
    </location>
</feature>
<dbReference type="GO" id="GO:0042124">
    <property type="term" value="F:1,3-beta-glucanosyltransferase activity"/>
    <property type="evidence" value="ECO:0007669"/>
    <property type="project" value="TreeGrafter"/>
</dbReference>
<dbReference type="HOGENOM" id="CLU_021855_2_2_1"/>
<organism evidence="14 15">
    <name type="scientific">Sphaerobolus stellatus (strain SS14)</name>
    <dbReference type="NCBI Taxonomy" id="990650"/>
    <lineage>
        <taxon>Eukaryota</taxon>
        <taxon>Fungi</taxon>
        <taxon>Dikarya</taxon>
        <taxon>Basidiomycota</taxon>
        <taxon>Agaricomycotina</taxon>
        <taxon>Agaricomycetes</taxon>
        <taxon>Phallomycetidae</taxon>
        <taxon>Geastrales</taxon>
        <taxon>Sphaerobolaceae</taxon>
        <taxon>Sphaerobolus</taxon>
    </lineage>
</organism>
<evidence type="ECO:0000256" key="6">
    <source>
        <dbReference type="ARBA" id="ARBA00023136"/>
    </source>
</evidence>
<dbReference type="SMART" id="SM00768">
    <property type="entry name" value="X8"/>
    <property type="match status" value="1"/>
</dbReference>
<keyword evidence="4 10" id="KW-0336">GPI-anchor</keyword>
<evidence type="ECO:0000256" key="8">
    <source>
        <dbReference type="ARBA" id="ARBA00023180"/>
    </source>
</evidence>
<dbReference type="EMBL" id="KN837111">
    <property type="protein sequence ID" value="KIJ45700.1"/>
    <property type="molecule type" value="Genomic_DNA"/>
</dbReference>
<keyword evidence="12" id="KW-0812">Transmembrane</keyword>
<keyword evidence="6 10" id="KW-0472">Membrane</keyword>
<keyword evidence="8" id="KW-0325">Glycoprotein</keyword>
<dbReference type="Proteomes" id="UP000054279">
    <property type="component" value="Unassembled WGS sequence"/>
</dbReference>
<comment type="function">
    <text evidence="10">Splits internally a 1,3-beta-glucan molecule and transfers the newly generated reducing end (the donor) to the non-reducing end of another 1,3-beta-glucan molecule (the acceptor) forming a 1,3-beta linkage, resulting in the elongation of 1,3-beta-glucan chains in the cell wall.</text>
</comment>
<keyword evidence="7" id="KW-1015">Disulfide bond</keyword>
<protein>
    <recommendedName>
        <fullName evidence="10">1,3-beta-glucanosyltransferase</fullName>
        <ecNumber evidence="10">2.4.1.-</ecNumber>
    </recommendedName>
</protein>
<reference evidence="14 15" key="1">
    <citation type="submission" date="2014-06" db="EMBL/GenBank/DDBJ databases">
        <title>Evolutionary Origins and Diversification of the Mycorrhizal Mutualists.</title>
        <authorList>
            <consortium name="DOE Joint Genome Institute"/>
            <consortium name="Mycorrhizal Genomics Consortium"/>
            <person name="Kohler A."/>
            <person name="Kuo A."/>
            <person name="Nagy L.G."/>
            <person name="Floudas D."/>
            <person name="Copeland A."/>
            <person name="Barry K.W."/>
            <person name="Cichocki N."/>
            <person name="Veneault-Fourrey C."/>
            <person name="LaButti K."/>
            <person name="Lindquist E.A."/>
            <person name="Lipzen A."/>
            <person name="Lundell T."/>
            <person name="Morin E."/>
            <person name="Murat C."/>
            <person name="Riley R."/>
            <person name="Ohm R."/>
            <person name="Sun H."/>
            <person name="Tunlid A."/>
            <person name="Henrissat B."/>
            <person name="Grigoriev I.V."/>
            <person name="Hibbett D.S."/>
            <person name="Martin F."/>
        </authorList>
    </citation>
    <scope>NUCLEOTIDE SEQUENCE [LARGE SCALE GENOMIC DNA]</scope>
    <source>
        <strain evidence="14 15">SS14</strain>
    </source>
</reference>
<evidence type="ECO:0000256" key="4">
    <source>
        <dbReference type="ARBA" id="ARBA00022622"/>
    </source>
</evidence>
<dbReference type="GO" id="GO:0031505">
    <property type="term" value="P:fungal-type cell wall organization"/>
    <property type="evidence" value="ECO:0007669"/>
    <property type="project" value="TreeGrafter"/>
</dbReference>
<dbReference type="PANTHER" id="PTHR31468:SF2">
    <property type="entry name" value="1,3-BETA-GLUCANOSYLTRANSFERASE GAS1"/>
    <property type="match status" value="1"/>
</dbReference>
<dbReference type="EC" id="2.4.1.-" evidence="10"/>
<dbReference type="Gene3D" id="3.20.20.80">
    <property type="entry name" value="Glycosidases"/>
    <property type="match status" value="1"/>
</dbReference>
<keyword evidence="12" id="KW-1133">Transmembrane helix</keyword>
<dbReference type="PANTHER" id="PTHR31468">
    <property type="entry name" value="1,3-BETA-GLUCANOSYLTRANSFERASE GAS1"/>
    <property type="match status" value="1"/>
</dbReference>
<evidence type="ECO:0000313" key="14">
    <source>
        <dbReference type="EMBL" id="KIJ45700.1"/>
    </source>
</evidence>
<dbReference type="InterPro" id="IPR012946">
    <property type="entry name" value="X8"/>
</dbReference>
<evidence type="ECO:0000256" key="11">
    <source>
        <dbReference type="SAM" id="MobiDB-lite"/>
    </source>
</evidence>
<evidence type="ECO:0000256" key="1">
    <source>
        <dbReference type="ARBA" id="ARBA00004196"/>
    </source>
</evidence>
<evidence type="ECO:0000256" key="7">
    <source>
        <dbReference type="ARBA" id="ARBA00023157"/>
    </source>
</evidence>
<evidence type="ECO:0000256" key="10">
    <source>
        <dbReference type="RuleBase" id="RU361209"/>
    </source>
</evidence>
<dbReference type="InterPro" id="IPR004886">
    <property type="entry name" value="Glucanosyltransferase"/>
</dbReference>
<feature type="transmembrane region" description="Helical" evidence="12">
    <location>
        <begin position="529"/>
        <end position="548"/>
    </location>
</feature>
<gene>
    <name evidence="14" type="ORF">M422DRAFT_75092</name>
</gene>
<evidence type="ECO:0000313" key="15">
    <source>
        <dbReference type="Proteomes" id="UP000054279"/>
    </source>
</evidence>
<keyword evidence="5 10" id="KW-0732">Signal</keyword>
<accession>A0A0C9W272</accession>
<dbReference type="SUPFAM" id="SSF51445">
    <property type="entry name" value="(Trans)glycosidases"/>
    <property type="match status" value="1"/>
</dbReference>
<name>A0A0C9W272_SPHS4</name>
<comment type="subcellular location">
    <subcellularLocation>
        <location evidence="1">Cell envelope</location>
    </subcellularLocation>
    <subcellularLocation>
        <location evidence="10">Cell membrane</location>
        <topology evidence="10">Lipid-anchor</topology>
        <topology evidence="10">GPI-anchor</topology>
    </subcellularLocation>
    <subcellularLocation>
        <location evidence="2">Membrane</location>
        <topology evidence="2">Lipid-anchor</topology>
        <topology evidence="2">GPI-anchor</topology>
    </subcellularLocation>
</comment>
<dbReference type="GO" id="GO:0071970">
    <property type="term" value="P:fungal-type cell wall (1-&gt;3)-beta-D-glucan biosynthetic process"/>
    <property type="evidence" value="ECO:0007669"/>
    <property type="project" value="TreeGrafter"/>
</dbReference>
<feature type="region of interest" description="Disordered" evidence="11">
    <location>
        <begin position="494"/>
        <end position="515"/>
    </location>
</feature>
<keyword evidence="10" id="KW-0808">Transferase</keyword>
<dbReference type="Pfam" id="PF07983">
    <property type="entry name" value="X8"/>
    <property type="match status" value="1"/>
</dbReference>
<dbReference type="InterPro" id="IPR017853">
    <property type="entry name" value="GH"/>
</dbReference>
<sequence>MRIAKSLALLAGFLSTAAALPNVTRGGRFLYSEDGTRFYIKGISYQQQGNIAVDPNDAFPEPSDFTDPLADPAACTRDIPFLKQLNVNAIRVYSVNSSLNHDACMEALSNAGIYTIIDLSLPVNGSIDRASPSWDVSLLNLYLTTVTAFLKYDNVLAFNVGNEVVAQFPNTTITAPYIKAAARDVKAFLKSKKSSALVGYASTDGPSSWRAPLAAFLGCGSDDTAVDIYGLNNYEWCGDSSFEAAYAGSDADFANLNIPAYFSEFGCVTSPPRLWTEVQSIFGTDMNDHWSGGIAFSYFPAEGGYGMITLSGANNQTVNPNDDFTRLKAEYNNVTFINSPSQSSEGQTQFPACTEPDLVNFFASPSLPPTPNAAACQCIQKNAVSCTFIETNSAQEPAIIGNLLDTGCSLLGAQGGSCSPIGGNGTTGQYGALSFCDSVTKLDYVFSAYYQATNKAATSCSFSGNATLVATPPADPAAAATSCLSNAQATFTPSVPTSSGSGSSGSGSGSNPSSTNKSSAAVLSIDYKVIGFVLASVIAGFGGAFSVLV</sequence>
<evidence type="ECO:0000256" key="9">
    <source>
        <dbReference type="ARBA" id="ARBA00023288"/>
    </source>
</evidence>
<feature type="domain" description="X8" evidence="13">
    <location>
        <begin position="384"/>
        <end position="485"/>
    </location>
</feature>
<keyword evidence="15" id="KW-1185">Reference proteome</keyword>
<dbReference type="GO" id="GO:0005886">
    <property type="term" value="C:plasma membrane"/>
    <property type="evidence" value="ECO:0007669"/>
    <property type="project" value="UniProtKB-SubCell"/>
</dbReference>
<evidence type="ECO:0000256" key="3">
    <source>
        <dbReference type="ARBA" id="ARBA00007528"/>
    </source>
</evidence>
<feature type="signal peptide" evidence="10">
    <location>
        <begin position="1"/>
        <end position="19"/>
    </location>
</feature>
<dbReference type="AlphaFoldDB" id="A0A0C9W272"/>
<comment type="similarity">
    <text evidence="3 10">Belongs to the glycosyl hydrolase 72 family.</text>
</comment>
<evidence type="ECO:0000259" key="13">
    <source>
        <dbReference type="SMART" id="SM00768"/>
    </source>
</evidence>
<dbReference type="Pfam" id="PF03198">
    <property type="entry name" value="Glyco_hydro_72"/>
    <property type="match status" value="1"/>
</dbReference>
<evidence type="ECO:0000256" key="2">
    <source>
        <dbReference type="ARBA" id="ARBA00004589"/>
    </source>
</evidence>
<dbReference type="OrthoDB" id="421038at2759"/>
<evidence type="ECO:0000256" key="5">
    <source>
        <dbReference type="ARBA" id="ARBA00022729"/>
    </source>
</evidence>
<evidence type="ECO:0000256" key="12">
    <source>
        <dbReference type="SAM" id="Phobius"/>
    </source>
</evidence>
<dbReference type="Gene3D" id="1.20.58.1040">
    <property type="match status" value="1"/>
</dbReference>
<keyword evidence="9 10" id="KW-0449">Lipoprotein</keyword>